<protein>
    <submittedName>
        <fullName evidence="2">Uncharacterized protein</fullName>
    </submittedName>
</protein>
<dbReference type="PROSITE" id="PS50005">
    <property type="entry name" value="TPR"/>
    <property type="match status" value="1"/>
</dbReference>
<dbReference type="InterPro" id="IPR019734">
    <property type="entry name" value="TPR_rpt"/>
</dbReference>
<feature type="region of interest" description="Disordered" evidence="1">
    <location>
        <begin position="20"/>
        <end position="43"/>
    </location>
</feature>
<dbReference type="InterPro" id="IPR011990">
    <property type="entry name" value="TPR-like_helical_dom_sf"/>
</dbReference>
<evidence type="ECO:0000256" key="1">
    <source>
        <dbReference type="SAM" id="MobiDB-lite"/>
    </source>
</evidence>
<feature type="compositionally biased region" description="Low complexity" evidence="1">
    <location>
        <begin position="28"/>
        <end position="39"/>
    </location>
</feature>
<sequence>MFLFLIYGCAQLDGIFPKLKPQNDEETSPAAHSPASVAAKQEALSEENRQLLAKIEQLEQQVKSLEKQQKKQSEDFQLLQQQWETNFNLLERSVEQSLSSDMDAETPDTINAQGAESQTADKTSVAMNVTSQVSLPALENYSLLKKPTAGSQKRSSADQEMAEINDLDSGKQEIVVEEPGFAEAEEVNHDDLEDTEDLPDPEARAVLAAEPDTETAPMKAATTESTENNFSDPDLNPPADPFILIRHPGVKKIYNQGMTAIIKKNHKQAIQVFENFTERFPNDLDSDNAFYWIGRSHLELNQLEKAEGAFRKVLKLYEHRPTTQGYKTPDSIYMLGKLNQQKNLNQRASYYYKEVIK</sequence>
<gene>
    <name evidence="2" type="ORF">METZ01_LOCUS168252</name>
</gene>
<dbReference type="EMBL" id="UINC01030655">
    <property type="protein sequence ID" value="SVB15398.1"/>
    <property type="molecule type" value="Genomic_DNA"/>
</dbReference>
<dbReference type="Pfam" id="PF13174">
    <property type="entry name" value="TPR_6"/>
    <property type="match status" value="1"/>
</dbReference>
<organism evidence="2">
    <name type="scientific">marine metagenome</name>
    <dbReference type="NCBI Taxonomy" id="408172"/>
    <lineage>
        <taxon>unclassified sequences</taxon>
        <taxon>metagenomes</taxon>
        <taxon>ecological metagenomes</taxon>
    </lineage>
</organism>
<name>A0A382BNK6_9ZZZZ</name>
<proteinExistence type="predicted"/>
<feature type="region of interest" description="Disordered" evidence="1">
    <location>
        <begin position="208"/>
        <end position="236"/>
    </location>
</feature>
<dbReference type="SUPFAM" id="SSF48452">
    <property type="entry name" value="TPR-like"/>
    <property type="match status" value="1"/>
</dbReference>
<feature type="compositionally biased region" description="Polar residues" evidence="1">
    <location>
        <begin position="222"/>
        <end position="231"/>
    </location>
</feature>
<feature type="non-terminal residue" evidence="2">
    <location>
        <position position="357"/>
    </location>
</feature>
<reference evidence="2" key="1">
    <citation type="submission" date="2018-05" db="EMBL/GenBank/DDBJ databases">
        <authorList>
            <person name="Lanie J.A."/>
            <person name="Ng W.-L."/>
            <person name="Kazmierczak K.M."/>
            <person name="Andrzejewski T.M."/>
            <person name="Davidsen T.M."/>
            <person name="Wayne K.J."/>
            <person name="Tettelin H."/>
            <person name="Glass J.I."/>
            <person name="Rusch D."/>
            <person name="Podicherti R."/>
            <person name="Tsui H.-C.T."/>
            <person name="Winkler M.E."/>
        </authorList>
    </citation>
    <scope>NUCLEOTIDE SEQUENCE</scope>
</reference>
<accession>A0A382BNK6</accession>
<dbReference type="AlphaFoldDB" id="A0A382BNK6"/>
<evidence type="ECO:0000313" key="2">
    <source>
        <dbReference type="EMBL" id="SVB15398.1"/>
    </source>
</evidence>
<dbReference type="Gene3D" id="1.25.40.10">
    <property type="entry name" value="Tetratricopeptide repeat domain"/>
    <property type="match status" value="1"/>
</dbReference>